<dbReference type="SUPFAM" id="SSF56322">
    <property type="entry name" value="ADC synthase"/>
    <property type="match status" value="1"/>
</dbReference>
<feature type="compositionally biased region" description="Basic and acidic residues" evidence="3">
    <location>
        <begin position="286"/>
        <end position="296"/>
    </location>
</feature>
<dbReference type="GO" id="GO:0009396">
    <property type="term" value="P:folic acid-containing compound biosynthetic process"/>
    <property type="evidence" value="ECO:0007669"/>
    <property type="project" value="InterPro"/>
</dbReference>
<dbReference type="InterPro" id="IPR006805">
    <property type="entry name" value="Anth_synth_I_N"/>
</dbReference>
<dbReference type="Gene3D" id="3.60.120.10">
    <property type="entry name" value="Anthranilate synthase"/>
    <property type="match status" value="1"/>
</dbReference>
<evidence type="ECO:0000256" key="3">
    <source>
        <dbReference type="SAM" id="MobiDB-lite"/>
    </source>
</evidence>
<dbReference type="InterPro" id="IPR019999">
    <property type="entry name" value="Anth_synth_I-like"/>
</dbReference>
<dbReference type="InterPro" id="IPR005802">
    <property type="entry name" value="ADC_synth_comp_1"/>
</dbReference>
<dbReference type="PANTHER" id="PTHR11236">
    <property type="entry name" value="AMINOBENZOATE/ANTHRANILATE SYNTHASE"/>
    <property type="match status" value="1"/>
</dbReference>
<comment type="caution">
    <text evidence="6">The sequence shown here is derived from an EMBL/GenBank/DDBJ whole genome shotgun (WGS) entry which is preliminary data.</text>
</comment>
<evidence type="ECO:0000313" key="6">
    <source>
        <dbReference type="EMBL" id="KKL88232.1"/>
    </source>
</evidence>
<organism evidence="6">
    <name type="scientific">marine sediment metagenome</name>
    <dbReference type="NCBI Taxonomy" id="412755"/>
    <lineage>
        <taxon>unclassified sequences</taxon>
        <taxon>metagenomes</taxon>
        <taxon>ecological metagenomes</taxon>
    </lineage>
</organism>
<dbReference type="EC" id="2.6.1.85" evidence="1"/>
<evidence type="ECO:0000259" key="4">
    <source>
        <dbReference type="Pfam" id="PF00425"/>
    </source>
</evidence>
<dbReference type="PANTHER" id="PTHR11236:SF50">
    <property type="entry name" value="AMINODEOXYCHORISMATE SYNTHASE COMPONENT 1"/>
    <property type="match status" value="1"/>
</dbReference>
<evidence type="ECO:0000259" key="5">
    <source>
        <dbReference type="Pfam" id="PF04715"/>
    </source>
</evidence>
<reference evidence="6" key="1">
    <citation type="journal article" date="2015" name="Nature">
        <title>Complex archaea that bridge the gap between prokaryotes and eukaryotes.</title>
        <authorList>
            <person name="Spang A."/>
            <person name="Saw J.H."/>
            <person name="Jorgensen S.L."/>
            <person name="Zaremba-Niedzwiedzka K."/>
            <person name="Martijn J."/>
            <person name="Lind A.E."/>
            <person name="van Eijk R."/>
            <person name="Schleper C."/>
            <person name="Guy L."/>
            <person name="Ettema T.J."/>
        </authorList>
    </citation>
    <scope>NUCLEOTIDE SEQUENCE</scope>
</reference>
<dbReference type="GO" id="GO:0046820">
    <property type="term" value="F:4-amino-4-deoxychorismate synthase activity"/>
    <property type="evidence" value="ECO:0007669"/>
    <property type="project" value="UniProtKB-EC"/>
</dbReference>
<evidence type="ECO:0000256" key="2">
    <source>
        <dbReference type="ARBA" id="ARBA00022679"/>
    </source>
</evidence>
<dbReference type="InterPro" id="IPR005801">
    <property type="entry name" value="ADC_synthase"/>
</dbReference>
<feature type="domain" description="Chorismate-utilising enzyme C-terminal" evidence="4">
    <location>
        <begin position="199"/>
        <end position="453"/>
    </location>
</feature>
<name>A0A0F9ILY6_9ZZZZ</name>
<keyword evidence="2" id="KW-0808">Transferase</keyword>
<protein>
    <recommendedName>
        <fullName evidence="1">aminodeoxychorismate synthase</fullName>
        <ecNumber evidence="1">2.6.1.85</ecNumber>
    </recommendedName>
</protein>
<evidence type="ECO:0000256" key="1">
    <source>
        <dbReference type="ARBA" id="ARBA00013139"/>
    </source>
</evidence>
<dbReference type="Pfam" id="PF00425">
    <property type="entry name" value="Chorismate_bind"/>
    <property type="match status" value="1"/>
</dbReference>
<dbReference type="NCBIfam" id="TIGR00553">
    <property type="entry name" value="pabB"/>
    <property type="match status" value="1"/>
</dbReference>
<dbReference type="Pfam" id="PF04715">
    <property type="entry name" value="Anth_synt_I_N"/>
    <property type="match status" value="1"/>
</dbReference>
<dbReference type="PRINTS" id="PR00095">
    <property type="entry name" value="ANTSNTHASEI"/>
</dbReference>
<proteinExistence type="predicted"/>
<dbReference type="GO" id="GO:0000162">
    <property type="term" value="P:L-tryptophan biosynthetic process"/>
    <property type="evidence" value="ECO:0007669"/>
    <property type="project" value="TreeGrafter"/>
</dbReference>
<feature type="region of interest" description="Disordered" evidence="3">
    <location>
        <begin position="276"/>
        <end position="296"/>
    </location>
</feature>
<dbReference type="EMBL" id="LAZR01020623">
    <property type="protein sequence ID" value="KKL88232.1"/>
    <property type="molecule type" value="Genomic_DNA"/>
</dbReference>
<feature type="domain" description="Anthranilate synthase component I N-terminal" evidence="5">
    <location>
        <begin position="23"/>
        <end position="155"/>
    </location>
</feature>
<gene>
    <name evidence="6" type="ORF">LCGC14_1926780</name>
</gene>
<sequence length="465" mass="52279">MNDITLPLLCTELPYLADSALYFEAIRTMPWPVFLDSSHSVSSNDSRYDIQTAAPFITLVTTGENTLIKHHNKDAVLSSDDPFVLLQNILGEFKPHQYADLPFCGGALGYFAYDLGRRIEDLPLQTLDAEHMPEMVIGIYDWAIVTDHQLQRCWLASYRLNAETQVQWDDLVSKLTSITPPKNPDTFHVSGELRCNLNQQDYQLAFNKIQDYIHEGDCYQVNLAKRFEINAEGDPWFAYQLLRKQNPAPFSSYFATPYATVLSSSPERLLKVSQQQVETKPIKGTRPRDLNNPARDKLLSDELQTSLKDRAENLMIVDLLRNDLGKVCIPGSIKVPKPFALESFATVHHLVSTITGTLADQHNAVSLLRACFPGGSITGAPKLRAMEIIEELEPHRRGLYCGSIAYIGFDGKMDSNITIRTLIYSDNRLRFWAGGGIVADSTADAEYQEVHDKAAAILRLLEQLK</sequence>
<dbReference type="InterPro" id="IPR015890">
    <property type="entry name" value="Chorismate_C"/>
</dbReference>
<accession>A0A0F9ILY6</accession>
<dbReference type="AlphaFoldDB" id="A0A0F9ILY6"/>